<name>A0A7Y0FRD0_9FLAO</name>
<accession>A0A7Y0FRD0</accession>
<gene>
    <name evidence="1" type="ORF">HHL23_09340</name>
</gene>
<dbReference type="EMBL" id="JABBGI010000010">
    <property type="protein sequence ID" value="NML70003.1"/>
    <property type="molecule type" value="Genomic_DNA"/>
</dbReference>
<comment type="caution">
    <text evidence="1">The sequence shown here is derived from an EMBL/GenBank/DDBJ whole genome shotgun (WGS) entry which is preliminary data.</text>
</comment>
<protein>
    <submittedName>
        <fullName evidence="1">Uncharacterized protein</fullName>
    </submittedName>
</protein>
<organism evidence="1 2">
    <name type="scientific">Chryseobacterium antibioticum</name>
    <dbReference type="NCBI Taxonomy" id="2728847"/>
    <lineage>
        <taxon>Bacteria</taxon>
        <taxon>Pseudomonadati</taxon>
        <taxon>Bacteroidota</taxon>
        <taxon>Flavobacteriia</taxon>
        <taxon>Flavobacteriales</taxon>
        <taxon>Weeksellaceae</taxon>
        <taxon>Chryseobacterium group</taxon>
        <taxon>Chryseobacterium</taxon>
    </lineage>
</organism>
<sequence length="64" mass="7782">MKNETIWNLEDMLSIYENEKLDLEIDSKNTELKGMRDQILKKIKFKAVKIKELKRCIKWIKNQN</sequence>
<dbReference type="AlphaFoldDB" id="A0A7Y0FRD0"/>
<evidence type="ECO:0000313" key="1">
    <source>
        <dbReference type="EMBL" id="NML70003.1"/>
    </source>
</evidence>
<dbReference type="Proteomes" id="UP000544054">
    <property type="component" value="Unassembled WGS sequence"/>
</dbReference>
<evidence type="ECO:0000313" key="2">
    <source>
        <dbReference type="Proteomes" id="UP000544054"/>
    </source>
</evidence>
<keyword evidence="2" id="KW-1185">Reference proteome</keyword>
<reference evidence="1 2" key="1">
    <citation type="submission" date="2020-04" db="EMBL/GenBank/DDBJ databases">
        <title>Chryseobacterium sp. RP-3-3 sp. nov., isolated from Jeju soil.</title>
        <authorList>
            <person name="Dahal R.H."/>
        </authorList>
    </citation>
    <scope>NUCLEOTIDE SEQUENCE [LARGE SCALE GENOMIC DNA]</scope>
    <source>
        <strain evidence="1 2">RP-3-3</strain>
    </source>
</reference>
<dbReference type="RefSeq" id="WP_169234542.1">
    <property type="nucleotide sequence ID" value="NZ_JABBGI010000010.1"/>
</dbReference>
<proteinExistence type="predicted"/>